<dbReference type="Proteomes" id="UP000285310">
    <property type="component" value="Unassembled WGS sequence"/>
</dbReference>
<comment type="similarity">
    <text evidence="1 8 9">Belongs to the universal ribosomal protein uL3 family.</text>
</comment>
<evidence type="ECO:0000256" key="1">
    <source>
        <dbReference type="ARBA" id="ARBA00006540"/>
    </source>
</evidence>
<name>A0A423PX34_9GAMM</name>
<organism evidence="12 13">
    <name type="scientific">Salinisphaera japonica YTM-1</name>
    <dbReference type="NCBI Taxonomy" id="1209778"/>
    <lineage>
        <taxon>Bacteria</taxon>
        <taxon>Pseudomonadati</taxon>
        <taxon>Pseudomonadota</taxon>
        <taxon>Gammaproteobacteria</taxon>
        <taxon>Salinisphaerales</taxon>
        <taxon>Salinisphaeraceae</taxon>
        <taxon>Salinisphaera</taxon>
    </lineage>
</organism>
<dbReference type="InterPro" id="IPR000597">
    <property type="entry name" value="Ribosomal_uL3"/>
</dbReference>
<comment type="subunit">
    <text evidence="8 10">Part of the 50S ribosomal subunit. Forms a cluster with proteins L14 and L19.</text>
</comment>
<dbReference type="FunCoup" id="A0A423PX34">
    <property type="interactions" value="723"/>
</dbReference>
<keyword evidence="3 8" id="KW-0699">rRNA-binding</keyword>
<keyword evidence="13" id="KW-1185">Reference proteome</keyword>
<evidence type="ECO:0000256" key="5">
    <source>
        <dbReference type="ARBA" id="ARBA00022980"/>
    </source>
</evidence>
<keyword evidence="4 8" id="KW-0694">RNA-binding</keyword>
<evidence type="ECO:0000256" key="3">
    <source>
        <dbReference type="ARBA" id="ARBA00022730"/>
    </source>
</evidence>
<evidence type="ECO:0000313" key="12">
    <source>
        <dbReference type="EMBL" id="ROO30115.1"/>
    </source>
</evidence>
<dbReference type="Pfam" id="PF00297">
    <property type="entry name" value="Ribosomal_L3"/>
    <property type="match status" value="1"/>
</dbReference>
<feature type="region of interest" description="Disordered" evidence="11">
    <location>
        <begin position="141"/>
        <end position="165"/>
    </location>
</feature>
<proteinExistence type="inferred from homology"/>
<dbReference type="Gene3D" id="3.30.160.810">
    <property type="match status" value="1"/>
</dbReference>
<evidence type="ECO:0000256" key="9">
    <source>
        <dbReference type="RuleBase" id="RU003905"/>
    </source>
</evidence>
<evidence type="ECO:0000256" key="10">
    <source>
        <dbReference type="RuleBase" id="RU003906"/>
    </source>
</evidence>
<evidence type="ECO:0000256" key="4">
    <source>
        <dbReference type="ARBA" id="ARBA00022884"/>
    </source>
</evidence>
<dbReference type="SUPFAM" id="SSF50447">
    <property type="entry name" value="Translation proteins"/>
    <property type="match status" value="1"/>
</dbReference>
<dbReference type="InterPro" id="IPR019927">
    <property type="entry name" value="Ribosomal_uL3_bac/org-type"/>
</dbReference>
<dbReference type="HAMAP" id="MF_01325_B">
    <property type="entry name" value="Ribosomal_uL3_B"/>
    <property type="match status" value="1"/>
</dbReference>
<keyword evidence="2 8" id="KW-0488">Methylation</keyword>
<keyword evidence="5 8" id="KW-0689">Ribosomal protein</keyword>
<gene>
    <name evidence="8" type="primary">rplC</name>
    <name evidence="12" type="ORF">SAJA_05695</name>
</gene>
<dbReference type="Gene3D" id="2.40.30.10">
    <property type="entry name" value="Translation factors"/>
    <property type="match status" value="1"/>
</dbReference>
<evidence type="ECO:0000256" key="11">
    <source>
        <dbReference type="SAM" id="MobiDB-lite"/>
    </source>
</evidence>
<feature type="region of interest" description="Disordered" evidence="11">
    <location>
        <begin position="76"/>
        <end position="96"/>
    </location>
</feature>
<dbReference type="InterPro" id="IPR019926">
    <property type="entry name" value="Ribosomal_uL3_CS"/>
</dbReference>
<dbReference type="FunFam" id="3.30.160.810:FF:000001">
    <property type="entry name" value="50S ribosomal protein L3"/>
    <property type="match status" value="1"/>
</dbReference>
<sequence>MTRVFDENGASVPVTVVEVEPNRVVQKKDVESDGYRALQVTTGSRRASRVTAPAAGHFKAAGVEAGRGLWEFRVDGDWPKVAGPTSTPAEGEEAGEPEQIEVEVGGELTVSLFENGQLVDVIGRSIGKGYGGVIKRHNFRSQRSTHGNSKAHRAPGSIGQNQSPGHVFKGKKMAGQLGNVRKTVQNLQIVRVDAERGLILVRGGVPGAKNGDVIIQPAVKKAG</sequence>
<protein>
    <recommendedName>
        <fullName evidence="7 8">Large ribosomal subunit protein uL3</fullName>
    </recommendedName>
</protein>
<dbReference type="InParanoid" id="A0A423PX34"/>
<dbReference type="AlphaFoldDB" id="A0A423PX34"/>
<dbReference type="GO" id="GO:0019843">
    <property type="term" value="F:rRNA binding"/>
    <property type="evidence" value="ECO:0007669"/>
    <property type="project" value="UniProtKB-UniRule"/>
</dbReference>
<dbReference type="GO" id="GO:0003735">
    <property type="term" value="F:structural constituent of ribosome"/>
    <property type="evidence" value="ECO:0007669"/>
    <property type="project" value="UniProtKB-UniRule"/>
</dbReference>
<evidence type="ECO:0000256" key="2">
    <source>
        <dbReference type="ARBA" id="ARBA00022481"/>
    </source>
</evidence>
<evidence type="ECO:0000256" key="8">
    <source>
        <dbReference type="HAMAP-Rule" id="MF_01325"/>
    </source>
</evidence>
<dbReference type="GO" id="GO:0022625">
    <property type="term" value="C:cytosolic large ribosomal subunit"/>
    <property type="evidence" value="ECO:0007669"/>
    <property type="project" value="TreeGrafter"/>
</dbReference>
<dbReference type="FunFam" id="2.40.30.10:FF:000004">
    <property type="entry name" value="50S ribosomal protein L3"/>
    <property type="match status" value="1"/>
</dbReference>
<dbReference type="GO" id="GO:0006412">
    <property type="term" value="P:translation"/>
    <property type="evidence" value="ECO:0007669"/>
    <property type="project" value="UniProtKB-UniRule"/>
</dbReference>
<dbReference type="EMBL" id="AYKG01000012">
    <property type="protein sequence ID" value="ROO30115.1"/>
    <property type="molecule type" value="Genomic_DNA"/>
</dbReference>
<reference evidence="12 13" key="1">
    <citation type="submission" date="2013-10" db="EMBL/GenBank/DDBJ databases">
        <title>Salinisphaera japonica YTM-1 Genome Sequencing.</title>
        <authorList>
            <person name="Lai Q."/>
            <person name="Li C."/>
            <person name="Shao Z."/>
        </authorList>
    </citation>
    <scope>NUCLEOTIDE SEQUENCE [LARGE SCALE GENOMIC DNA]</scope>
    <source>
        <strain evidence="12 13">YTM-1</strain>
    </source>
</reference>
<comment type="PTM">
    <text evidence="8">Methylated by PrmB.</text>
</comment>
<dbReference type="PANTHER" id="PTHR11229:SF16">
    <property type="entry name" value="LARGE RIBOSOMAL SUBUNIT PROTEIN UL3C"/>
    <property type="match status" value="1"/>
</dbReference>
<evidence type="ECO:0000256" key="7">
    <source>
        <dbReference type="ARBA" id="ARBA00035243"/>
    </source>
</evidence>
<accession>A0A423PX34</accession>
<feature type="modified residue" description="N5-methylglutamine" evidence="8">
    <location>
        <position position="162"/>
    </location>
</feature>
<comment type="caution">
    <text evidence="12">The sequence shown here is derived from an EMBL/GenBank/DDBJ whole genome shotgun (WGS) entry which is preliminary data.</text>
</comment>
<evidence type="ECO:0000256" key="6">
    <source>
        <dbReference type="ARBA" id="ARBA00023274"/>
    </source>
</evidence>
<dbReference type="NCBIfam" id="TIGR03625">
    <property type="entry name" value="L3_bact"/>
    <property type="match status" value="1"/>
</dbReference>
<dbReference type="InterPro" id="IPR009000">
    <property type="entry name" value="Transl_B-barrel_sf"/>
</dbReference>
<evidence type="ECO:0000313" key="13">
    <source>
        <dbReference type="Proteomes" id="UP000285310"/>
    </source>
</evidence>
<comment type="function">
    <text evidence="8 10">One of the primary rRNA binding proteins, it binds directly near the 3'-end of the 23S rRNA, where it nucleates assembly of the 50S subunit.</text>
</comment>
<keyword evidence="6 8" id="KW-0687">Ribonucleoprotein</keyword>
<dbReference type="PANTHER" id="PTHR11229">
    <property type="entry name" value="50S RIBOSOMAL PROTEIN L3"/>
    <property type="match status" value="1"/>
</dbReference>
<dbReference type="PROSITE" id="PS00474">
    <property type="entry name" value="RIBOSOMAL_L3"/>
    <property type="match status" value="1"/>
</dbReference>